<evidence type="ECO:0000256" key="1">
    <source>
        <dbReference type="ARBA" id="ARBA00004123"/>
    </source>
</evidence>
<dbReference type="GO" id="GO:0003677">
    <property type="term" value="F:DNA binding"/>
    <property type="evidence" value="ECO:0007669"/>
    <property type="project" value="UniProtKB-KW"/>
</dbReference>
<dbReference type="VEuPathDB" id="CryptoDB:Vbra_13362"/>
<protein>
    <recommendedName>
        <fullName evidence="7">AP2/ERF domain-containing protein</fullName>
    </recommendedName>
</protein>
<evidence type="ECO:0000313" key="8">
    <source>
        <dbReference type="EMBL" id="CEM01936.1"/>
    </source>
</evidence>
<dbReference type="OrthoDB" id="385236at2759"/>
<feature type="region of interest" description="Disordered" evidence="6">
    <location>
        <begin position="92"/>
        <end position="169"/>
    </location>
</feature>
<keyword evidence="3" id="KW-0238">DNA-binding</keyword>
<keyword evidence="2" id="KW-0805">Transcription regulation</keyword>
<sequence length="225" mass="24869">MMRSTDWRPSSSHYPLHLDRAAASTPSSGGHENRPATSPPPPSFRKLSEHQSGARGVYYHKGSKAWAANWYEDGRQREKKFSARKLGYEGAKQAAISHRRKMEKQQYDYRPAASSPPPSFELDDDSRPPIRPTKRRRNGTMDHSSTADDTQPTDSNGRPAGESASDINRLDTTCDTAALAILLEGVRASDPESGGRYEIVTVMVAGHQTRAIRWMPTGASHSSVH</sequence>
<dbReference type="AlphaFoldDB" id="A0A0G4EUM6"/>
<comment type="subcellular location">
    <subcellularLocation>
        <location evidence="1">Nucleus</location>
    </subcellularLocation>
</comment>
<keyword evidence="5" id="KW-0539">Nucleus</keyword>
<proteinExistence type="predicted"/>
<evidence type="ECO:0000256" key="4">
    <source>
        <dbReference type="ARBA" id="ARBA00023163"/>
    </source>
</evidence>
<organism evidence="8 9">
    <name type="scientific">Vitrella brassicaformis (strain CCMP3155)</name>
    <dbReference type="NCBI Taxonomy" id="1169540"/>
    <lineage>
        <taxon>Eukaryota</taxon>
        <taxon>Sar</taxon>
        <taxon>Alveolata</taxon>
        <taxon>Colpodellida</taxon>
        <taxon>Vitrellaceae</taxon>
        <taxon>Vitrella</taxon>
    </lineage>
</organism>
<feature type="compositionally biased region" description="Polar residues" evidence="6">
    <location>
        <begin position="141"/>
        <end position="156"/>
    </location>
</feature>
<evidence type="ECO:0000259" key="7">
    <source>
        <dbReference type="Pfam" id="PF00847"/>
    </source>
</evidence>
<name>A0A0G4EUM6_VITBC</name>
<dbReference type="InterPro" id="IPR001471">
    <property type="entry name" value="AP2/ERF_dom"/>
</dbReference>
<keyword evidence="9" id="KW-1185">Reference proteome</keyword>
<feature type="region of interest" description="Disordered" evidence="6">
    <location>
        <begin position="1"/>
        <end position="56"/>
    </location>
</feature>
<dbReference type="STRING" id="1169540.A0A0G4EUM6"/>
<feature type="domain" description="AP2/ERF" evidence="7">
    <location>
        <begin position="53"/>
        <end position="104"/>
    </location>
</feature>
<evidence type="ECO:0000256" key="5">
    <source>
        <dbReference type="ARBA" id="ARBA00023242"/>
    </source>
</evidence>
<dbReference type="Pfam" id="PF00847">
    <property type="entry name" value="AP2"/>
    <property type="match status" value="1"/>
</dbReference>
<dbReference type="GO" id="GO:0003700">
    <property type="term" value="F:DNA-binding transcription factor activity"/>
    <property type="evidence" value="ECO:0007669"/>
    <property type="project" value="InterPro"/>
</dbReference>
<accession>A0A0G4EUM6</accession>
<dbReference type="InParanoid" id="A0A0G4EUM6"/>
<dbReference type="Gene3D" id="1.20.5.2050">
    <property type="match status" value="1"/>
</dbReference>
<evidence type="ECO:0000256" key="3">
    <source>
        <dbReference type="ARBA" id="ARBA00023125"/>
    </source>
</evidence>
<dbReference type="Proteomes" id="UP000041254">
    <property type="component" value="Unassembled WGS sequence"/>
</dbReference>
<gene>
    <name evidence="8" type="ORF">Vbra_13362</name>
</gene>
<dbReference type="PhylomeDB" id="A0A0G4EUM6"/>
<evidence type="ECO:0000256" key="6">
    <source>
        <dbReference type="SAM" id="MobiDB-lite"/>
    </source>
</evidence>
<dbReference type="EMBL" id="CDMY01000313">
    <property type="protein sequence ID" value="CEM01936.1"/>
    <property type="molecule type" value="Genomic_DNA"/>
</dbReference>
<evidence type="ECO:0000313" key="9">
    <source>
        <dbReference type="Proteomes" id="UP000041254"/>
    </source>
</evidence>
<dbReference type="GO" id="GO:0005634">
    <property type="term" value="C:nucleus"/>
    <property type="evidence" value="ECO:0007669"/>
    <property type="project" value="UniProtKB-SubCell"/>
</dbReference>
<evidence type="ECO:0000256" key="2">
    <source>
        <dbReference type="ARBA" id="ARBA00023015"/>
    </source>
</evidence>
<reference evidence="8 9" key="1">
    <citation type="submission" date="2014-11" db="EMBL/GenBank/DDBJ databases">
        <authorList>
            <person name="Zhu J."/>
            <person name="Qi W."/>
            <person name="Song R."/>
        </authorList>
    </citation>
    <scope>NUCLEOTIDE SEQUENCE [LARGE SCALE GENOMIC DNA]</scope>
</reference>
<keyword evidence="4" id="KW-0804">Transcription</keyword>